<keyword evidence="1" id="KW-0808">Transferase</keyword>
<dbReference type="EC" id="2.4.1.109" evidence="1"/>
<comment type="caution">
    <text evidence="1">The sequence shown here is derived from an EMBL/GenBank/DDBJ whole genome shotgun (WGS) entry which is preliminary data.</text>
</comment>
<name>A0ACC1J9C3_9FUNG</name>
<evidence type="ECO:0000313" key="1">
    <source>
        <dbReference type="EMBL" id="KAJ1942889.1"/>
    </source>
</evidence>
<proteinExistence type="predicted"/>
<organism evidence="1 2">
    <name type="scientific">Linderina macrospora</name>
    <dbReference type="NCBI Taxonomy" id="4868"/>
    <lineage>
        <taxon>Eukaryota</taxon>
        <taxon>Fungi</taxon>
        <taxon>Fungi incertae sedis</taxon>
        <taxon>Zoopagomycota</taxon>
        <taxon>Kickxellomycotina</taxon>
        <taxon>Kickxellomycetes</taxon>
        <taxon>Kickxellales</taxon>
        <taxon>Kickxellaceae</taxon>
        <taxon>Linderina</taxon>
    </lineage>
</organism>
<protein>
    <submittedName>
        <fullName evidence="1">Dolichyl-phosphate-mannose--protein mannosyltransferase 4</fullName>
        <ecNumber evidence="1">2.4.1.109</ecNumber>
    </submittedName>
</protein>
<sequence>STPITWPLLLRGISFWTNNGERKQIYLLGNPIGWWASDAALFAYGVSMVMIWLCERRDVDVVDNVVRRHMFRSTGFLALAWAVHYSPFFLMGRSLFLHHYLPASIFAYMVLAACFQFFMFPEYSRFTLRRWNDKARAFLPSATAGVVLVVIAAVQIAVFLYFAPLSYGSVSLTPEQINARRWLSGYDLHFQK</sequence>
<dbReference type="EMBL" id="JANBPW010001849">
    <property type="protein sequence ID" value="KAJ1942889.1"/>
    <property type="molecule type" value="Genomic_DNA"/>
</dbReference>
<dbReference type="Proteomes" id="UP001150603">
    <property type="component" value="Unassembled WGS sequence"/>
</dbReference>
<feature type="non-terminal residue" evidence="1">
    <location>
        <position position="1"/>
    </location>
</feature>
<accession>A0ACC1J9C3</accession>
<keyword evidence="2" id="KW-1185">Reference proteome</keyword>
<gene>
    <name evidence="1" type="primary">PMT4_2</name>
    <name evidence="1" type="ORF">FBU59_003066</name>
</gene>
<keyword evidence="1" id="KW-0328">Glycosyltransferase</keyword>
<reference evidence="1" key="1">
    <citation type="submission" date="2022-07" db="EMBL/GenBank/DDBJ databases">
        <title>Phylogenomic reconstructions and comparative analyses of Kickxellomycotina fungi.</title>
        <authorList>
            <person name="Reynolds N.K."/>
            <person name="Stajich J.E."/>
            <person name="Barry K."/>
            <person name="Grigoriev I.V."/>
            <person name="Crous P."/>
            <person name="Smith M.E."/>
        </authorList>
    </citation>
    <scope>NUCLEOTIDE SEQUENCE</scope>
    <source>
        <strain evidence="1">NRRL 5244</strain>
    </source>
</reference>
<evidence type="ECO:0000313" key="2">
    <source>
        <dbReference type="Proteomes" id="UP001150603"/>
    </source>
</evidence>